<name>C0SMY1_9ACTN</name>
<feature type="region of interest" description="Disordered" evidence="4">
    <location>
        <begin position="163"/>
        <end position="195"/>
    </location>
</feature>
<keyword evidence="3" id="KW-0804">Transcription</keyword>
<dbReference type="SMART" id="SM00421">
    <property type="entry name" value="HTH_LUXR"/>
    <property type="match status" value="1"/>
</dbReference>
<proteinExistence type="predicted"/>
<keyword evidence="1" id="KW-0805">Transcription regulation</keyword>
<keyword evidence="2" id="KW-0238">DNA-binding</keyword>
<dbReference type="InterPro" id="IPR016032">
    <property type="entry name" value="Sig_transdc_resp-reg_C-effctor"/>
</dbReference>
<accession>C0SMY1</accession>
<feature type="region of interest" description="Disordered" evidence="4">
    <location>
        <begin position="1"/>
        <end position="46"/>
    </location>
</feature>
<protein>
    <recommendedName>
        <fullName evidence="5">HTH luxR-type domain-containing protein</fullName>
    </recommendedName>
</protein>
<evidence type="ECO:0000259" key="5">
    <source>
        <dbReference type="PROSITE" id="PS50043"/>
    </source>
</evidence>
<feature type="domain" description="HTH luxR-type" evidence="5">
    <location>
        <begin position="98"/>
        <end position="166"/>
    </location>
</feature>
<dbReference type="Gene3D" id="1.10.10.10">
    <property type="entry name" value="Winged helix-like DNA-binding domain superfamily/Winged helix DNA-binding domain"/>
    <property type="match status" value="1"/>
</dbReference>
<dbReference type="PANTHER" id="PTHR44688:SF16">
    <property type="entry name" value="DNA-BINDING TRANSCRIPTIONAL ACTIVATOR DEVR_DOSR"/>
    <property type="match status" value="1"/>
</dbReference>
<dbReference type="EMBL" id="EF990140">
    <property type="protein sequence ID" value="ABW96530.1"/>
    <property type="molecule type" value="Genomic_DNA"/>
</dbReference>
<evidence type="ECO:0000313" key="6">
    <source>
        <dbReference type="EMBL" id="ABW96530.1"/>
    </source>
</evidence>
<dbReference type="PROSITE" id="PS50043">
    <property type="entry name" value="HTH_LUXR_2"/>
    <property type="match status" value="1"/>
</dbReference>
<evidence type="ECO:0000256" key="1">
    <source>
        <dbReference type="ARBA" id="ARBA00023015"/>
    </source>
</evidence>
<dbReference type="InterPro" id="IPR036388">
    <property type="entry name" value="WH-like_DNA-bd_sf"/>
</dbReference>
<feature type="compositionally biased region" description="Low complexity" evidence="4">
    <location>
        <begin position="14"/>
        <end position="25"/>
    </location>
</feature>
<dbReference type="GO" id="GO:0006355">
    <property type="term" value="P:regulation of DNA-templated transcription"/>
    <property type="evidence" value="ECO:0007669"/>
    <property type="project" value="InterPro"/>
</dbReference>
<evidence type="ECO:0000256" key="3">
    <source>
        <dbReference type="ARBA" id="ARBA00023163"/>
    </source>
</evidence>
<reference evidence="6" key="2">
    <citation type="journal article" date="2008" name="J. Biol. Chem.">
        <title>Characterization of the tautomycin biosynthetic gene cluster from Streptomyces spiroverticillatus unveiling new insights into dialkylmaleic anhydride and polyketide biosynthesis.</title>
        <authorList>
            <person name="Li W."/>
            <person name="Ju J."/>
            <person name="Rajski S.R."/>
            <person name="Osada H."/>
            <person name="Shen B."/>
        </authorList>
    </citation>
    <scope>NUCLEOTIDE SEQUENCE</scope>
</reference>
<dbReference type="SUPFAM" id="SSF46894">
    <property type="entry name" value="C-terminal effector domain of the bipartite response regulators"/>
    <property type="match status" value="1"/>
</dbReference>
<dbReference type="GO" id="GO:0003677">
    <property type="term" value="F:DNA binding"/>
    <property type="evidence" value="ECO:0007669"/>
    <property type="project" value="UniProtKB-KW"/>
</dbReference>
<dbReference type="Pfam" id="PF00196">
    <property type="entry name" value="GerE"/>
    <property type="match status" value="1"/>
</dbReference>
<dbReference type="CDD" id="cd06170">
    <property type="entry name" value="LuxR_C_like"/>
    <property type="match status" value="1"/>
</dbReference>
<dbReference type="PANTHER" id="PTHR44688">
    <property type="entry name" value="DNA-BINDING TRANSCRIPTIONAL ACTIVATOR DEVR_DOSR"/>
    <property type="match status" value="1"/>
</dbReference>
<reference evidence="6" key="1">
    <citation type="journal article" date="2006" name="J. Bacteriol.">
        <title>Utilization of the methoxymalonyl-acyl carrier protein biosynthesis locus for cloning of the tautomycin biosynthetic gene cluster from Streptomyces spiroverticillatus.</title>
        <authorList>
            <person name="Li W."/>
            <person name="Ju J."/>
            <person name="Osada H."/>
            <person name="Shen B."/>
        </authorList>
    </citation>
    <scope>NUCLEOTIDE SEQUENCE</scope>
</reference>
<dbReference type="PRINTS" id="PR00038">
    <property type="entry name" value="HTHLUXR"/>
</dbReference>
<evidence type="ECO:0000256" key="2">
    <source>
        <dbReference type="ARBA" id="ARBA00023125"/>
    </source>
</evidence>
<dbReference type="AlphaFoldDB" id="C0SMY1"/>
<sequence>MCNFRQPPRPRSPRPANGRGRSSRSPSRDRARGAGPSITPGYRSPTANTCAACARRAKRKRRLSSMLTTFRDLGALPGASRAEVEMRAADDRSVVVGGPADATTLTPQELKIVRLAADGLTNKQIGRRLYLSPRIIDNHLHHAFPELGITSHINLRDALNSPIASDTPHHTPGAVRQCLGNPAPAEGGDAAGHRT</sequence>
<dbReference type="InterPro" id="IPR000792">
    <property type="entry name" value="Tscrpt_reg_LuxR_C"/>
</dbReference>
<evidence type="ECO:0000256" key="4">
    <source>
        <dbReference type="SAM" id="MobiDB-lite"/>
    </source>
</evidence>
<organism evidence="6">
    <name type="scientific">Streptomyces spiroverticillatus</name>
    <dbReference type="NCBI Taxonomy" id="67366"/>
    <lineage>
        <taxon>Bacteria</taxon>
        <taxon>Bacillati</taxon>
        <taxon>Actinomycetota</taxon>
        <taxon>Actinomycetes</taxon>
        <taxon>Kitasatosporales</taxon>
        <taxon>Streptomycetaceae</taxon>
        <taxon>Streptomyces</taxon>
    </lineage>
</organism>